<dbReference type="EMBL" id="CVRI01000057">
    <property type="protein sequence ID" value="CRL02242.1"/>
    <property type="molecule type" value="Genomic_DNA"/>
</dbReference>
<dbReference type="OrthoDB" id="46836at2759"/>
<dbReference type="GO" id="GO:0005737">
    <property type="term" value="C:cytoplasm"/>
    <property type="evidence" value="ECO:0007669"/>
    <property type="project" value="UniProtKB-ARBA"/>
</dbReference>
<accession>A0A1J1IR80</accession>
<reference evidence="3 4" key="1">
    <citation type="submission" date="2015-04" db="EMBL/GenBank/DDBJ databases">
        <authorList>
            <person name="Syromyatnikov M.Y."/>
            <person name="Popov V.N."/>
        </authorList>
    </citation>
    <scope>NUCLEOTIDE SEQUENCE [LARGE SCALE GENOMIC DNA]</scope>
</reference>
<evidence type="ECO:0000313" key="4">
    <source>
        <dbReference type="Proteomes" id="UP000183832"/>
    </source>
</evidence>
<evidence type="ECO:0000313" key="3">
    <source>
        <dbReference type="EMBL" id="CRL02242.1"/>
    </source>
</evidence>
<name>A0A1J1IR80_9DIPT</name>
<protein>
    <submittedName>
        <fullName evidence="3">CLUMA_CG015421, isoform A</fullName>
    </submittedName>
</protein>
<proteinExistence type="predicted"/>
<keyword evidence="1" id="KW-0732">Signal</keyword>
<dbReference type="GO" id="GO:0005615">
    <property type="term" value="C:extracellular space"/>
    <property type="evidence" value="ECO:0007669"/>
    <property type="project" value="TreeGrafter"/>
</dbReference>
<dbReference type="AlphaFoldDB" id="A0A1J1IR80"/>
<feature type="signal peptide" evidence="1">
    <location>
        <begin position="1"/>
        <end position="22"/>
    </location>
</feature>
<evidence type="ECO:0000259" key="2">
    <source>
        <dbReference type="Pfam" id="PF13883"/>
    </source>
</evidence>
<dbReference type="InterPro" id="IPR055343">
    <property type="entry name" value="CREG_beta-barrel"/>
</dbReference>
<keyword evidence="4" id="KW-1185">Reference proteome</keyword>
<dbReference type="STRING" id="568069.A0A1J1IR80"/>
<evidence type="ECO:0000256" key="1">
    <source>
        <dbReference type="SAM" id="SignalP"/>
    </source>
</evidence>
<feature type="chain" id="PRO_5012113962" evidence="1">
    <location>
        <begin position="23"/>
        <end position="222"/>
    </location>
</feature>
<organism evidence="3 4">
    <name type="scientific">Clunio marinus</name>
    <dbReference type="NCBI Taxonomy" id="568069"/>
    <lineage>
        <taxon>Eukaryota</taxon>
        <taxon>Metazoa</taxon>
        <taxon>Ecdysozoa</taxon>
        <taxon>Arthropoda</taxon>
        <taxon>Hexapoda</taxon>
        <taxon>Insecta</taxon>
        <taxon>Pterygota</taxon>
        <taxon>Neoptera</taxon>
        <taxon>Endopterygota</taxon>
        <taxon>Diptera</taxon>
        <taxon>Nematocera</taxon>
        <taxon>Chironomoidea</taxon>
        <taxon>Chironomidae</taxon>
        <taxon>Clunio</taxon>
    </lineage>
</organism>
<dbReference type="PANTHER" id="PTHR13343">
    <property type="entry name" value="CREG1 PROTEIN"/>
    <property type="match status" value="1"/>
</dbReference>
<dbReference type="Proteomes" id="UP000183832">
    <property type="component" value="Unassembled WGS sequence"/>
</dbReference>
<dbReference type="Gene3D" id="2.30.110.10">
    <property type="entry name" value="Electron Transport, Fmn-binding Protein, Chain A"/>
    <property type="match status" value="1"/>
</dbReference>
<sequence length="222" mass="25367">MLKKSIILMLLLVPLINPNVYILNINEIENNEVNREEPPPYTEYAKMARWLVHNVEWTAMGTISTYPTINGFPMVNVIAIADSEKGAKSTGNIYFYLTMLDFTAQDLSKKNQLTALLTMDQNLYCTKQNVDPMEPTCARSMISGEALRVPKDSKEFEFATNAMISHHPASVNWLNTHNFFLCKLNISSICILDWYGGPHFVTVEDYYKADIDSNKNKFPHFN</sequence>
<dbReference type="Pfam" id="PF13883">
    <property type="entry name" value="CREG_beta-barrel"/>
    <property type="match status" value="1"/>
</dbReference>
<dbReference type="PANTHER" id="PTHR13343:SF17">
    <property type="entry name" value="CELLULAR REPRESSOR OF E1A-STIMULATED GENES, ISOFORM A"/>
    <property type="match status" value="1"/>
</dbReference>
<dbReference type="InterPro" id="IPR012349">
    <property type="entry name" value="Split_barrel_FMN-bd"/>
</dbReference>
<dbReference type="SUPFAM" id="SSF50475">
    <property type="entry name" value="FMN-binding split barrel"/>
    <property type="match status" value="1"/>
</dbReference>
<feature type="domain" description="CREG-like beta-barrel" evidence="2">
    <location>
        <begin position="39"/>
        <end position="208"/>
    </location>
</feature>
<gene>
    <name evidence="3" type="primary">putative Protein CREG1</name>
    <name evidence="3" type="ORF">CLUMA_CG015421</name>
</gene>